<proteinExistence type="predicted"/>
<dbReference type="AlphaFoldDB" id="A0A6N4SMR2"/>
<evidence type="ECO:0000313" key="2">
    <source>
        <dbReference type="Proteomes" id="UP000001822"/>
    </source>
</evidence>
<sequence length="76" mass="9044">MDETKITNELPQHTDDQMKNLQVLFSSAPPDQLRQSLHEIYLTYIIQNHEMLPLNFTRIATNMYHLLDFLEKAEKK</sequence>
<dbReference type="Proteomes" id="UP000001822">
    <property type="component" value="Chromosome"/>
</dbReference>
<dbReference type="OrthoDB" id="988815at2"/>
<keyword evidence="2" id="KW-1185">Reference proteome</keyword>
<gene>
    <name evidence="1" type="ordered locus">CHU_0269</name>
</gene>
<accession>A0A6N4SMR2</accession>
<dbReference type="RefSeq" id="WP_011583677.1">
    <property type="nucleotide sequence ID" value="NC_008255.1"/>
</dbReference>
<dbReference type="EMBL" id="CP000383">
    <property type="protein sequence ID" value="ABG57561.1"/>
    <property type="molecule type" value="Genomic_DNA"/>
</dbReference>
<dbReference type="KEGG" id="chu:CHU_0269"/>
<evidence type="ECO:0000313" key="1">
    <source>
        <dbReference type="EMBL" id="ABG57561.1"/>
    </source>
</evidence>
<reference evidence="1 2" key="1">
    <citation type="journal article" date="2007" name="Appl. Environ. Microbiol.">
        <title>Genome sequence of the cellulolytic gliding bacterium Cytophaga hutchinsonii.</title>
        <authorList>
            <person name="Xie G."/>
            <person name="Bruce D.C."/>
            <person name="Challacombe J.F."/>
            <person name="Chertkov O."/>
            <person name="Detter J.C."/>
            <person name="Gilna P."/>
            <person name="Han C.S."/>
            <person name="Lucas S."/>
            <person name="Misra M."/>
            <person name="Myers G.L."/>
            <person name="Richardson P."/>
            <person name="Tapia R."/>
            <person name="Thayer N."/>
            <person name="Thompson L.S."/>
            <person name="Brettin T.S."/>
            <person name="Henrissat B."/>
            <person name="Wilson D.B."/>
            <person name="McBride M.J."/>
        </authorList>
    </citation>
    <scope>NUCLEOTIDE SEQUENCE [LARGE SCALE GENOMIC DNA]</scope>
    <source>
        <strain evidence="2">ATCC 33406 / DSM 1761 / CIP 103989 / NBRC 15051 / NCIMB 9469 / D465</strain>
    </source>
</reference>
<organism evidence="1 2">
    <name type="scientific">Cytophaga hutchinsonii (strain ATCC 33406 / DSM 1761 / CIP 103989 / NBRC 15051 / NCIMB 9469 / D465)</name>
    <dbReference type="NCBI Taxonomy" id="269798"/>
    <lineage>
        <taxon>Bacteria</taxon>
        <taxon>Pseudomonadati</taxon>
        <taxon>Bacteroidota</taxon>
        <taxon>Cytophagia</taxon>
        <taxon>Cytophagales</taxon>
        <taxon>Cytophagaceae</taxon>
        <taxon>Cytophaga</taxon>
    </lineage>
</organism>
<protein>
    <submittedName>
        <fullName evidence="1">Uncharacterized protein</fullName>
    </submittedName>
</protein>
<name>A0A6N4SMR2_CYTH3</name>